<gene>
    <name evidence="3" type="ORF">VNO78_12761</name>
</gene>
<evidence type="ECO:0000313" key="4">
    <source>
        <dbReference type="Proteomes" id="UP001386955"/>
    </source>
</evidence>
<dbReference type="Proteomes" id="UP001386955">
    <property type="component" value="Unassembled WGS sequence"/>
</dbReference>
<keyword evidence="2" id="KW-0732">Signal</keyword>
<dbReference type="AlphaFoldDB" id="A0AAN9XPN0"/>
<keyword evidence="4" id="KW-1185">Reference proteome</keyword>
<comment type="caution">
    <text evidence="3">The sequence shown here is derived from an EMBL/GenBank/DDBJ whole genome shotgun (WGS) entry which is preliminary data.</text>
</comment>
<name>A0AAN9XPN0_PSOTE</name>
<feature type="signal peptide" evidence="2">
    <location>
        <begin position="1"/>
        <end position="23"/>
    </location>
</feature>
<feature type="chain" id="PRO_5043027350" evidence="2">
    <location>
        <begin position="24"/>
        <end position="81"/>
    </location>
</feature>
<evidence type="ECO:0000256" key="1">
    <source>
        <dbReference type="SAM" id="MobiDB-lite"/>
    </source>
</evidence>
<evidence type="ECO:0000313" key="3">
    <source>
        <dbReference type="EMBL" id="KAK7401349.1"/>
    </source>
</evidence>
<accession>A0AAN9XPN0</accession>
<sequence>MANSYLSLHVLILVTVLLTLGFAESDSYKHPFNPQVYSPKPRAYLPPPPIPNVSFKPPVYKPPYKKPPSGKNPPSEDNGHF</sequence>
<dbReference type="EMBL" id="JAYMYS010000003">
    <property type="protein sequence ID" value="KAK7401349.1"/>
    <property type="molecule type" value="Genomic_DNA"/>
</dbReference>
<reference evidence="3 4" key="1">
    <citation type="submission" date="2024-01" db="EMBL/GenBank/DDBJ databases">
        <title>The genomes of 5 underutilized Papilionoideae crops provide insights into root nodulation and disease resistanc.</title>
        <authorList>
            <person name="Jiang F."/>
        </authorList>
    </citation>
    <scope>NUCLEOTIDE SEQUENCE [LARGE SCALE GENOMIC DNA]</scope>
    <source>
        <strain evidence="3">DUOXIRENSHENG_FW03</strain>
        <tissue evidence="3">Leaves</tissue>
    </source>
</reference>
<evidence type="ECO:0000256" key="2">
    <source>
        <dbReference type="SAM" id="SignalP"/>
    </source>
</evidence>
<protein>
    <submittedName>
        <fullName evidence="3">Uncharacterized protein</fullName>
    </submittedName>
</protein>
<organism evidence="3 4">
    <name type="scientific">Psophocarpus tetragonolobus</name>
    <name type="common">Winged bean</name>
    <name type="synonym">Dolichos tetragonolobus</name>
    <dbReference type="NCBI Taxonomy" id="3891"/>
    <lineage>
        <taxon>Eukaryota</taxon>
        <taxon>Viridiplantae</taxon>
        <taxon>Streptophyta</taxon>
        <taxon>Embryophyta</taxon>
        <taxon>Tracheophyta</taxon>
        <taxon>Spermatophyta</taxon>
        <taxon>Magnoliopsida</taxon>
        <taxon>eudicotyledons</taxon>
        <taxon>Gunneridae</taxon>
        <taxon>Pentapetalae</taxon>
        <taxon>rosids</taxon>
        <taxon>fabids</taxon>
        <taxon>Fabales</taxon>
        <taxon>Fabaceae</taxon>
        <taxon>Papilionoideae</taxon>
        <taxon>50 kb inversion clade</taxon>
        <taxon>NPAAA clade</taxon>
        <taxon>indigoferoid/millettioid clade</taxon>
        <taxon>Phaseoleae</taxon>
        <taxon>Psophocarpus</taxon>
    </lineage>
</organism>
<proteinExistence type="predicted"/>
<feature type="region of interest" description="Disordered" evidence="1">
    <location>
        <begin position="56"/>
        <end position="81"/>
    </location>
</feature>